<accession>A0ABW4IJ53</accession>
<name>A0ABW4IJ53_9ACTN</name>
<dbReference type="Pfam" id="PF04341">
    <property type="entry name" value="DUF485"/>
    <property type="match status" value="1"/>
</dbReference>
<comment type="caution">
    <text evidence="3">The sequence shown here is derived from an EMBL/GenBank/DDBJ whole genome shotgun (WGS) entry which is preliminary data.</text>
</comment>
<feature type="region of interest" description="Disordered" evidence="1">
    <location>
        <begin position="1"/>
        <end position="29"/>
    </location>
</feature>
<keyword evidence="2" id="KW-1133">Transmembrane helix</keyword>
<feature type="transmembrane region" description="Helical" evidence="2">
    <location>
        <begin position="42"/>
        <end position="61"/>
    </location>
</feature>
<keyword evidence="2" id="KW-0472">Membrane</keyword>
<keyword evidence="4" id="KW-1185">Reference proteome</keyword>
<dbReference type="Proteomes" id="UP001597261">
    <property type="component" value="Unassembled WGS sequence"/>
</dbReference>
<dbReference type="InterPro" id="IPR007436">
    <property type="entry name" value="DUF485"/>
</dbReference>
<gene>
    <name evidence="3" type="ORF">ACFSL4_03555</name>
</gene>
<proteinExistence type="predicted"/>
<evidence type="ECO:0000256" key="2">
    <source>
        <dbReference type="SAM" id="Phobius"/>
    </source>
</evidence>
<feature type="transmembrane region" description="Helical" evidence="2">
    <location>
        <begin position="73"/>
        <end position="96"/>
    </location>
</feature>
<keyword evidence="2" id="KW-0812">Transmembrane</keyword>
<evidence type="ECO:0000256" key="1">
    <source>
        <dbReference type="SAM" id="MobiDB-lite"/>
    </source>
</evidence>
<dbReference type="PANTHER" id="PTHR38441:SF1">
    <property type="entry name" value="MEMBRANE PROTEIN"/>
    <property type="match status" value="1"/>
</dbReference>
<dbReference type="PANTHER" id="PTHR38441">
    <property type="entry name" value="INTEGRAL MEMBRANE PROTEIN-RELATED"/>
    <property type="match status" value="1"/>
</dbReference>
<evidence type="ECO:0000313" key="4">
    <source>
        <dbReference type="Proteomes" id="UP001597261"/>
    </source>
</evidence>
<reference evidence="4" key="1">
    <citation type="journal article" date="2019" name="Int. J. Syst. Evol. Microbiol.">
        <title>The Global Catalogue of Microorganisms (GCM) 10K type strain sequencing project: providing services to taxonomists for standard genome sequencing and annotation.</title>
        <authorList>
            <consortium name="The Broad Institute Genomics Platform"/>
            <consortium name="The Broad Institute Genome Sequencing Center for Infectious Disease"/>
            <person name="Wu L."/>
            <person name="Ma J."/>
        </authorList>
    </citation>
    <scope>NUCLEOTIDE SEQUENCE [LARGE SCALE GENOMIC DNA]</scope>
    <source>
        <strain evidence="4">CGMCC 1.12470</strain>
    </source>
</reference>
<sequence>MSGYPPQHANWSPPPPTGGDSTRPPSLHGHPEFQSIRGAFRAFGTTAVAVVVGGFLLYVLLSHFVPPLMNFQLAGHLTLGLAIGLAQFAVMAVTVWRYTAHMRRQVDPVARRLRAELDRVEPGRPTTPQEGRSRSW</sequence>
<dbReference type="RefSeq" id="WP_381078295.1">
    <property type="nucleotide sequence ID" value="NZ_JBHUDX010000009.1"/>
</dbReference>
<evidence type="ECO:0000313" key="3">
    <source>
        <dbReference type="EMBL" id="MFD1657332.1"/>
    </source>
</evidence>
<protein>
    <submittedName>
        <fullName evidence="3">DUF485 domain-containing protein</fullName>
    </submittedName>
</protein>
<organism evidence="3 4">
    <name type="scientific">Streptomyces caeni</name>
    <dbReference type="NCBI Taxonomy" id="2307231"/>
    <lineage>
        <taxon>Bacteria</taxon>
        <taxon>Bacillati</taxon>
        <taxon>Actinomycetota</taxon>
        <taxon>Actinomycetes</taxon>
        <taxon>Kitasatosporales</taxon>
        <taxon>Streptomycetaceae</taxon>
        <taxon>Streptomyces</taxon>
    </lineage>
</organism>
<dbReference type="EMBL" id="JBHUDX010000009">
    <property type="protein sequence ID" value="MFD1657332.1"/>
    <property type="molecule type" value="Genomic_DNA"/>
</dbReference>